<evidence type="ECO:0000313" key="1">
    <source>
        <dbReference type="EMBL" id="KAH3880804.1"/>
    </source>
</evidence>
<evidence type="ECO:0000313" key="2">
    <source>
        <dbReference type="Proteomes" id="UP000828390"/>
    </source>
</evidence>
<protein>
    <submittedName>
        <fullName evidence="1">Uncharacterized protein</fullName>
    </submittedName>
</protein>
<name>A0A9D4MRU6_DREPO</name>
<comment type="caution">
    <text evidence="1">The sequence shown here is derived from an EMBL/GenBank/DDBJ whole genome shotgun (WGS) entry which is preliminary data.</text>
</comment>
<dbReference type="Proteomes" id="UP000828390">
    <property type="component" value="Unassembled WGS sequence"/>
</dbReference>
<sequence>MNIECASGSRLPYTGYIEVELDTTDGVPDTGQQPALFLISPDTTFSETTPIIIGTNILCEFQKLCQNKHGNRYLQTA</sequence>
<keyword evidence="2" id="KW-1185">Reference proteome</keyword>
<reference evidence="1" key="1">
    <citation type="journal article" date="2019" name="bioRxiv">
        <title>The Genome of the Zebra Mussel, Dreissena polymorpha: A Resource for Invasive Species Research.</title>
        <authorList>
            <person name="McCartney M.A."/>
            <person name="Auch B."/>
            <person name="Kono T."/>
            <person name="Mallez S."/>
            <person name="Zhang Y."/>
            <person name="Obille A."/>
            <person name="Becker A."/>
            <person name="Abrahante J.E."/>
            <person name="Garbe J."/>
            <person name="Badalamenti J.P."/>
            <person name="Herman A."/>
            <person name="Mangelson H."/>
            <person name="Liachko I."/>
            <person name="Sullivan S."/>
            <person name="Sone E.D."/>
            <person name="Koren S."/>
            <person name="Silverstein K.A.T."/>
            <person name="Beckman K.B."/>
            <person name="Gohl D.M."/>
        </authorList>
    </citation>
    <scope>NUCLEOTIDE SEQUENCE</scope>
    <source>
        <strain evidence="1">Duluth1</strain>
        <tissue evidence="1">Whole animal</tissue>
    </source>
</reference>
<dbReference type="EMBL" id="JAIWYP010000001">
    <property type="protein sequence ID" value="KAH3880804.1"/>
    <property type="molecule type" value="Genomic_DNA"/>
</dbReference>
<reference evidence="1" key="2">
    <citation type="submission" date="2020-11" db="EMBL/GenBank/DDBJ databases">
        <authorList>
            <person name="McCartney M.A."/>
            <person name="Auch B."/>
            <person name="Kono T."/>
            <person name="Mallez S."/>
            <person name="Becker A."/>
            <person name="Gohl D.M."/>
            <person name="Silverstein K.A.T."/>
            <person name="Koren S."/>
            <person name="Bechman K.B."/>
            <person name="Herman A."/>
            <person name="Abrahante J.E."/>
            <person name="Garbe J."/>
        </authorList>
    </citation>
    <scope>NUCLEOTIDE SEQUENCE</scope>
    <source>
        <strain evidence="1">Duluth1</strain>
        <tissue evidence="1">Whole animal</tissue>
    </source>
</reference>
<accession>A0A9D4MRU6</accession>
<gene>
    <name evidence="1" type="ORF">DPMN_004726</name>
</gene>
<organism evidence="1 2">
    <name type="scientific">Dreissena polymorpha</name>
    <name type="common">Zebra mussel</name>
    <name type="synonym">Mytilus polymorpha</name>
    <dbReference type="NCBI Taxonomy" id="45954"/>
    <lineage>
        <taxon>Eukaryota</taxon>
        <taxon>Metazoa</taxon>
        <taxon>Spiralia</taxon>
        <taxon>Lophotrochozoa</taxon>
        <taxon>Mollusca</taxon>
        <taxon>Bivalvia</taxon>
        <taxon>Autobranchia</taxon>
        <taxon>Heteroconchia</taxon>
        <taxon>Euheterodonta</taxon>
        <taxon>Imparidentia</taxon>
        <taxon>Neoheterodontei</taxon>
        <taxon>Myida</taxon>
        <taxon>Dreissenoidea</taxon>
        <taxon>Dreissenidae</taxon>
        <taxon>Dreissena</taxon>
    </lineage>
</organism>
<proteinExistence type="predicted"/>
<dbReference type="AlphaFoldDB" id="A0A9D4MRU6"/>